<dbReference type="AlphaFoldDB" id="A0A199NSX9"/>
<dbReference type="InterPro" id="IPR012337">
    <property type="entry name" value="RNaseH-like_sf"/>
</dbReference>
<dbReference type="EMBL" id="LJBJ02000006">
    <property type="protein sequence ID" value="OAX52194.1"/>
    <property type="molecule type" value="Genomic_DNA"/>
</dbReference>
<sequence length="240" mass="26294">MSTDGATDQRPWTELPRATFDLETTGPNPMTARIVTASLILVAPDGEVLRHGEWLADPGVPIPEEAAAVHGITTEHAREHGAPVRQVTYELASALGGLFADGVPVFAFNASYDFTVLDRELERHELPPLEPFPVVDPLVLNKQADKYHKGKRTLGVLTEEYGVELKDAHTSAADCLATERLGAAMARKFPQLAMPAGQLHEQQVQWAKEQAADLQAYFDRIGKKTTVNGEWPVRPGRAEQ</sequence>
<evidence type="ECO:0000313" key="6">
    <source>
        <dbReference type="EMBL" id="OAX52194.1"/>
    </source>
</evidence>
<evidence type="ECO:0000256" key="1">
    <source>
        <dbReference type="ARBA" id="ARBA00022722"/>
    </source>
</evidence>
<feature type="region of interest" description="Disordered" evidence="4">
    <location>
        <begin position="1"/>
        <end position="27"/>
    </location>
</feature>
<reference evidence="6" key="1">
    <citation type="submission" date="2016-06" db="EMBL/GenBank/DDBJ databases">
        <title>Identification of putative biosynthetic pathways for the production of bioactive secondary metabolites by the marine actinomycete Kocuria kristinae RUTW2-3.</title>
        <authorList>
            <person name="Waterworth S.C."/>
            <person name="Walmsley T.A."/>
            <person name="Matongo T."/>
            <person name="Davies-Coleman M.T."/>
            <person name="Dorrington R.A."/>
        </authorList>
    </citation>
    <scope>NUCLEOTIDE SEQUENCE [LARGE SCALE GENOMIC DNA]</scope>
    <source>
        <strain evidence="6">RUTW2-3</strain>
    </source>
</reference>
<organism evidence="6 7">
    <name type="scientific">Rothia kristinae</name>
    <dbReference type="NCBI Taxonomy" id="37923"/>
    <lineage>
        <taxon>Bacteria</taxon>
        <taxon>Bacillati</taxon>
        <taxon>Actinomycetota</taxon>
        <taxon>Actinomycetes</taxon>
        <taxon>Micrococcales</taxon>
        <taxon>Micrococcaceae</taxon>
        <taxon>Rothia</taxon>
    </lineage>
</organism>
<dbReference type="GO" id="GO:0003676">
    <property type="term" value="F:nucleic acid binding"/>
    <property type="evidence" value="ECO:0007669"/>
    <property type="project" value="InterPro"/>
</dbReference>
<dbReference type="Proteomes" id="UP000053171">
    <property type="component" value="Unassembled WGS sequence"/>
</dbReference>
<dbReference type="InterPro" id="IPR036397">
    <property type="entry name" value="RNaseH_sf"/>
</dbReference>
<evidence type="ECO:0000259" key="5">
    <source>
        <dbReference type="SMART" id="SM00479"/>
    </source>
</evidence>
<comment type="caution">
    <text evidence="6">The sequence shown here is derived from an EMBL/GenBank/DDBJ whole genome shotgun (WGS) entry which is preliminary data.</text>
</comment>
<proteinExistence type="predicted"/>
<gene>
    <name evidence="6" type="ORF">AN277_0204275</name>
</gene>
<dbReference type="SUPFAM" id="SSF53098">
    <property type="entry name" value="Ribonuclease H-like"/>
    <property type="match status" value="1"/>
</dbReference>
<dbReference type="RefSeq" id="WP_064725183.1">
    <property type="nucleotide sequence ID" value="NZ_JBFBMA010000001.1"/>
</dbReference>
<protein>
    <submittedName>
        <fullName evidence="6">DNA polymerase III subunit epsilon</fullName>
    </submittedName>
</protein>
<keyword evidence="3" id="KW-0269">Exonuclease</keyword>
<keyword evidence="1" id="KW-0540">Nuclease</keyword>
<evidence type="ECO:0000256" key="4">
    <source>
        <dbReference type="SAM" id="MobiDB-lite"/>
    </source>
</evidence>
<dbReference type="Pfam" id="PF00929">
    <property type="entry name" value="RNase_T"/>
    <property type="match status" value="1"/>
</dbReference>
<dbReference type="CDD" id="cd06127">
    <property type="entry name" value="DEDDh"/>
    <property type="match status" value="1"/>
</dbReference>
<dbReference type="GO" id="GO:0008408">
    <property type="term" value="F:3'-5' exonuclease activity"/>
    <property type="evidence" value="ECO:0007669"/>
    <property type="project" value="TreeGrafter"/>
</dbReference>
<evidence type="ECO:0000313" key="7">
    <source>
        <dbReference type="Proteomes" id="UP000053171"/>
    </source>
</evidence>
<keyword evidence="2" id="KW-0378">Hydrolase</keyword>
<dbReference type="SMART" id="SM00479">
    <property type="entry name" value="EXOIII"/>
    <property type="match status" value="1"/>
</dbReference>
<dbReference type="PANTHER" id="PTHR30231">
    <property type="entry name" value="DNA POLYMERASE III SUBUNIT EPSILON"/>
    <property type="match status" value="1"/>
</dbReference>
<dbReference type="Gene3D" id="3.30.420.10">
    <property type="entry name" value="Ribonuclease H-like superfamily/Ribonuclease H"/>
    <property type="match status" value="1"/>
</dbReference>
<dbReference type="PANTHER" id="PTHR30231:SF4">
    <property type="entry name" value="PROTEIN NEN2"/>
    <property type="match status" value="1"/>
</dbReference>
<keyword evidence="7" id="KW-1185">Reference proteome</keyword>
<accession>A0A199NSX9</accession>
<name>A0A199NSX9_9MICC</name>
<evidence type="ECO:0000256" key="2">
    <source>
        <dbReference type="ARBA" id="ARBA00022801"/>
    </source>
</evidence>
<dbReference type="NCBIfam" id="NF005927">
    <property type="entry name" value="PRK07942.1"/>
    <property type="match status" value="1"/>
</dbReference>
<dbReference type="InterPro" id="IPR013520">
    <property type="entry name" value="Ribonucl_H"/>
</dbReference>
<feature type="domain" description="Exonuclease" evidence="5">
    <location>
        <begin position="16"/>
        <end position="191"/>
    </location>
</feature>
<dbReference type="GO" id="GO:0005829">
    <property type="term" value="C:cytosol"/>
    <property type="evidence" value="ECO:0007669"/>
    <property type="project" value="TreeGrafter"/>
</dbReference>
<evidence type="ECO:0000256" key="3">
    <source>
        <dbReference type="ARBA" id="ARBA00022839"/>
    </source>
</evidence>